<keyword evidence="3" id="KW-1185">Reference proteome</keyword>
<organism evidence="2 3">
    <name type="scientific">Favolaschia claudopus</name>
    <dbReference type="NCBI Taxonomy" id="2862362"/>
    <lineage>
        <taxon>Eukaryota</taxon>
        <taxon>Fungi</taxon>
        <taxon>Dikarya</taxon>
        <taxon>Basidiomycota</taxon>
        <taxon>Agaricomycotina</taxon>
        <taxon>Agaricomycetes</taxon>
        <taxon>Agaricomycetidae</taxon>
        <taxon>Agaricales</taxon>
        <taxon>Marasmiineae</taxon>
        <taxon>Mycenaceae</taxon>
        <taxon>Favolaschia</taxon>
    </lineage>
</organism>
<comment type="caution">
    <text evidence="2">The sequence shown here is derived from an EMBL/GenBank/DDBJ whole genome shotgun (WGS) entry which is preliminary data.</text>
</comment>
<evidence type="ECO:0000256" key="1">
    <source>
        <dbReference type="SAM" id="MobiDB-lite"/>
    </source>
</evidence>
<protein>
    <submittedName>
        <fullName evidence="2">Uncharacterized protein</fullName>
    </submittedName>
</protein>
<sequence>MHGSKFQLKDASRKPQSMKLPGTLEVSLGAPFAILLTASDSDLDTPSPLSLYFDLSKPPSSPLRATSEWSDSDSDSEAEFALETADDSQYITILSDSPFYVPHSPPSFQKSFDIPAVPSPSSSSSSLSASHKDSVAQFRADLEHIFPSEMKKSLFLVDEECLKSIDEELFSAPLDAFVDVCLARLRPNTLLPTRDSAVEFSTPSPKYHLASFLDLDGDDASSLHPSLRELFTKHTPSTSTGWPAYPRTGREALSFL</sequence>
<feature type="region of interest" description="Disordered" evidence="1">
    <location>
        <begin position="54"/>
        <end position="78"/>
    </location>
</feature>
<accession>A0AAW0E0S6</accession>
<dbReference type="EMBL" id="JAWWNJ010000004">
    <property type="protein sequence ID" value="KAK7057762.1"/>
    <property type="molecule type" value="Genomic_DNA"/>
</dbReference>
<proteinExistence type="predicted"/>
<evidence type="ECO:0000313" key="3">
    <source>
        <dbReference type="Proteomes" id="UP001362999"/>
    </source>
</evidence>
<dbReference type="AlphaFoldDB" id="A0AAW0E0S6"/>
<name>A0AAW0E0S6_9AGAR</name>
<dbReference type="Proteomes" id="UP001362999">
    <property type="component" value="Unassembled WGS sequence"/>
</dbReference>
<reference evidence="2 3" key="1">
    <citation type="journal article" date="2024" name="J Genomics">
        <title>Draft genome sequencing and assembly of Favolaschia claudopus CIRM-BRFM 2984 isolated from oak limbs.</title>
        <authorList>
            <person name="Navarro D."/>
            <person name="Drula E."/>
            <person name="Chaduli D."/>
            <person name="Cazenave R."/>
            <person name="Ahrendt S."/>
            <person name="Wang J."/>
            <person name="Lipzen A."/>
            <person name="Daum C."/>
            <person name="Barry K."/>
            <person name="Grigoriev I.V."/>
            <person name="Favel A."/>
            <person name="Rosso M.N."/>
            <person name="Martin F."/>
        </authorList>
    </citation>
    <scope>NUCLEOTIDE SEQUENCE [LARGE SCALE GENOMIC DNA]</scope>
    <source>
        <strain evidence="2 3">CIRM-BRFM 2984</strain>
    </source>
</reference>
<evidence type="ECO:0000313" key="2">
    <source>
        <dbReference type="EMBL" id="KAK7057762.1"/>
    </source>
</evidence>
<gene>
    <name evidence="2" type="ORF">R3P38DRAFT_3546467</name>
</gene>